<gene>
    <name evidence="4" type="ORF">SAMN05661093_00511</name>
</gene>
<sequence>MSTHVDLIDTEAPGRPTEDDGLGCLHTSRGNLPLELIDVRAAITGLATSIEVTQGFHNPYEEPLEATYIFPLPPRAAVTALRMEADGRVVEGVLKERGAARESYDQAIAEGKRASIAEEERPGVFTMRVGNIMPGERVSVHLTLASHLSYEDNEATFRFPLVVAPRYIPGAALAGEQVGDGVARDTDAVPDASRISPPVLLPGFPNPVQLSVVVDIDPGSLPLQGISSSLHALATSDAPRGTQVRLDPGERADRDFILRLRYGADAISTSLAVVPEDDSGGTFALTVLPPSTNALGRPRDVVLVLDRSGSMGGWKMVAARRAAARIVDTLGSADRFAVLAFDHEVVTPPTLSSSFAEANDRNRFGAVEFLSGLDARGGTEMLLPLRRATSLLSESPDRDRVLVLVTDGQIGNEDQLLRELSQALSGVRVHTVGIDRAVNEAFLQRLAGSSGRYELVESEDRLDDAMQNIHRRIGAPVAVGLSLSSSGLAVEEDSVAPSPIPDLFEGVPVVVTGRFTGTPTGSVTVTSADNWTAEVTATPSDNPSLGALWARARIRDLEDQYVAGFGDQTPLETQIIDTSLKFGVLSRFTAFVAVDQRVVNEGGKTHKVTQPVDLPSGWEMHAPVPAAGAPMAAAPRAYAAAAFAPQSPAFDGYQGGPPAAPGGAVNLSGRPGLTPTSGYGSADTNQGAAPGGAPGGFFGAPPPARKRGRGGAQSFEDPVGPTPTTLADFVAEQLKALRAAGNEPTATKAGLLATLASAIRIRVPAWQAANEPANSIATLAALATTLETPVTSDADIANRWNSTITTLESLGGKRKSFWKR</sequence>
<feature type="compositionally biased region" description="Gly residues" evidence="1">
    <location>
        <begin position="689"/>
        <end position="698"/>
    </location>
</feature>
<dbReference type="InterPro" id="IPR036465">
    <property type="entry name" value="vWFA_dom_sf"/>
</dbReference>
<dbReference type="SUPFAM" id="SSF53300">
    <property type="entry name" value="vWA-like"/>
    <property type="match status" value="1"/>
</dbReference>
<reference evidence="4 5" key="1">
    <citation type="submission" date="2017-04" db="EMBL/GenBank/DDBJ databases">
        <authorList>
            <person name="Afonso C.L."/>
            <person name="Miller P.J."/>
            <person name="Scott M.A."/>
            <person name="Spackman E."/>
            <person name="Goraichik I."/>
            <person name="Dimitrov K.M."/>
            <person name="Suarez D.L."/>
            <person name="Swayne D.E."/>
        </authorList>
    </citation>
    <scope>NUCLEOTIDE SEQUENCE [LARGE SCALE GENOMIC DNA]</scope>
    <source>
        <strain evidence="4 5">DSM 43828</strain>
    </source>
</reference>
<dbReference type="SMART" id="SM00327">
    <property type="entry name" value="VWA"/>
    <property type="match status" value="1"/>
</dbReference>
<feature type="domain" description="VWFA" evidence="2">
    <location>
        <begin position="300"/>
        <end position="469"/>
    </location>
</feature>
<evidence type="ECO:0000259" key="3">
    <source>
        <dbReference type="PROSITE" id="PS51468"/>
    </source>
</evidence>
<dbReference type="Proteomes" id="UP000192674">
    <property type="component" value="Unassembled WGS sequence"/>
</dbReference>
<dbReference type="Pfam" id="PF13768">
    <property type="entry name" value="VWA_3"/>
    <property type="match status" value="1"/>
</dbReference>
<dbReference type="Pfam" id="PF08487">
    <property type="entry name" value="VIT"/>
    <property type="match status" value="1"/>
</dbReference>
<dbReference type="InterPro" id="IPR002035">
    <property type="entry name" value="VWF_A"/>
</dbReference>
<dbReference type="Gene3D" id="3.40.50.410">
    <property type="entry name" value="von Willebrand factor, type A domain"/>
    <property type="match status" value="1"/>
</dbReference>
<dbReference type="OrthoDB" id="186919at2"/>
<proteinExistence type="predicted"/>
<dbReference type="PANTHER" id="PTHR45737:SF6">
    <property type="entry name" value="VON WILLEBRAND FACTOR A DOMAIN-CONTAINING PROTEIN 5A"/>
    <property type="match status" value="1"/>
</dbReference>
<feature type="region of interest" description="Disordered" evidence="1">
    <location>
        <begin position="653"/>
        <end position="722"/>
    </location>
</feature>
<organism evidence="4 5">
    <name type="scientific">Kibdelosporangium aridum</name>
    <dbReference type="NCBI Taxonomy" id="2030"/>
    <lineage>
        <taxon>Bacteria</taxon>
        <taxon>Bacillati</taxon>
        <taxon>Actinomycetota</taxon>
        <taxon>Actinomycetes</taxon>
        <taxon>Pseudonocardiales</taxon>
        <taxon>Pseudonocardiaceae</taxon>
        <taxon>Kibdelosporangium</taxon>
    </lineage>
</organism>
<dbReference type="SMART" id="SM00609">
    <property type="entry name" value="VIT"/>
    <property type="match status" value="1"/>
</dbReference>
<protein>
    <submittedName>
        <fullName evidence="4">Ca-activated chloride channel family protein</fullName>
    </submittedName>
</protein>
<evidence type="ECO:0000259" key="2">
    <source>
        <dbReference type="PROSITE" id="PS50234"/>
    </source>
</evidence>
<name>A0A1W2A285_KIBAR</name>
<dbReference type="AlphaFoldDB" id="A0A1W2A285"/>
<feature type="domain" description="VIT" evidence="3">
    <location>
        <begin position="18"/>
        <end position="146"/>
    </location>
</feature>
<dbReference type="RefSeq" id="WP_084424383.1">
    <property type="nucleotide sequence ID" value="NZ_FWXV01000001.1"/>
</dbReference>
<evidence type="ECO:0000313" key="4">
    <source>
        <dbReference type="EMBL" id="SMC54736.1"/>
    </source>
</evidence>
<dbReference type="PROSITE" id="PS51468">
    <property type="entry name" value="VIT"/>
    <property type="match status" value="1"/>
</dbReference>
<accession>A0A1W2A285</accession>
<dbReference type="PROSITE" id="PS50234">
    <property type="entry name" value="VWFA"/>
    <property type="match status" value="1"/>
</dbReference>
<evidence type="ECO:0000256" key="1">
    <source>
        <dbReference type="SAM" id="MobiDB-lite"/>
    </source>
</evidence>
<dbReference type="EMBL" id="FWXV01000001">
    <property type="protein sequence ID" value="SMC54736.1"/>
    <property type="molecule type" value="Genomic_DNA"/>
</dbReference>
<keyword evidence="5" id="KW-1185">Reference proteome</keyword>
<evidence type="ECO:0000313" key="5">
    <source>
        <dbReference type="Proteomes" id="UP000192674"/>
    </source>
</evidence>
<feature type="compositionally biased region" description="Polar residues" evidence="1">
    <location>
        <begin position="674"/>
        <end position="686"/>
    </location>
</feature>
<feature type="region of interest" description="Disordered" evidence="1">
    <location>
        <begin position="1"/>
        <end position="21"/>
    </location>
</feature>
<dbReference type="PANTHER" id="PTHR45737">
    <property type="entry name" value="VON WILLEBRAND FACTOR A DOMAIN-CONTAINING PROTEIN 5A"/>
    <property type="match status" value="1"/>
</dbReference>
<dbReference type="InterPro" id="IPR013694">
    <property type="entry name" value="VIT"/>
</dbReference>